<accession>A0AAE1RMJ7</accession>
<dbReference type="InterPro" id="IPR008972">
    <property type="entry name" value="Cupredoxin"/>
</dbReference>
<feature type="domain" description="Phytocyanin" evidence="1">
    <location>
        <begin position="17"/>
        <end position="76"/>
    </location>
</feature>
<dbReference type="PANTHER" id="PTHR33021">
    <property type="entry name" value="BLUE COPPER PROTEIN"/>
    <property type="match status" value="1"/>
</dbReference>
<dbReference type="Gene3D" id="2.60.40.420">
    <property type="entry name" value="Cupredoxins - blue copper proteins"/>
    <property type="match status" value="1"/>
</dbReference>
<comment type="caution">
    <text evidence="2">The sequence shown here is derived from an EMBL/GenBank/DDBJ whole genome shotgun (WGS) entry which is preliminary data.</text>
</comment>
<protein>
    <recommendedName>
        <fullName evidence="1">Phytocyanin domain-containing protein</fullName>
    </recommendedName>
</protein>
<proteinExistence type="predicted"/>
<dbReference type="SUPFAM" id="SSF49503">
    <property type="entry name" value="Cupredoxins"/>
    <property type="match status" value="1"/>
</dbReference>
<reference evidence="2" key="1">
    <citation type="submission" date="2023-12" db="EMBL/GenBank/DDBJ databases">
        <title>Genome assembly of Anisodus tanguticus.</title>
        <authorList>
            <person name="Wang Y.-J."/>
        </authorList>
    </citation>
    <scope>NUCLEOTIDE SEQUENCE</scope>
    <source>
        <strain evidence="2">KB-2021</strain>
        <tissue evidence="2">Leaf</tissue>
    </source>
</reference>
<dbReference type="Pfam" id="PF02298">
    <property type="entry name" value="Cu_bind_like"/>
    <property type="match status" value="1"/>
</dbReference>
<dbReference type="PANTHER" id="PTHR33021:SF189">
    <property type="entry name" value="CUCUMBER PEELING CUPREDOXIN-LIKE"/>
    <property type="match status" value="1"/>
</dbReference>
<dbReference type="Proteomes" id="UP001291623">
    <property type="component" value="Unassembled WGS sequence"/>
</dbReference>
<sequence>MVALSHLRHRATTPDEVFKFTTNRHDVQEVSESSFEECTTDNTIGESIMTGPANVSLESPGDNYYICTMDKHCEAGHNRTPDESIPIK</sequence>
<dbReference type="EMBL" id="JAVYJV010000014">
    <property type="protein sequence ID" value="KAK4354433.1"/>
    <property type="molecule type" value="Genomic_DNA"/>
</dbReference>
<name>A0AAE1RMJ7_9SOLA</name>
<evidence type="ECO:0000313" key="3">
    <source>
        <dbReference type="Proteomes" id="UP001291623"/>
    </source>
</evidence>
<dbReference type="AlphaFoldDB" id="A0AAE1RMJ7"/>
<organism evidence="2 3">
    <name type="scientific">Anisodus tanguticus</name>
    <dbReference type="NCBI Taxonomy" id="243964"/>
    <lineage>
        <taxon>Eukaryota</taxon>
        <taxon>Viridiplantae</taxon>
        <taxon>Streptophyta</taxon>
        <taxon>Embryophyta</taxon>
        <taxon>Tracheophyta</taxon>
        <taxon>Spermatophyta</taxon>
        <taxon>Magnoliopsida</taxon>
        <taxon>eudicotyledons</taxon>
        <taxon>Gunneridae</taxon>
        <taxon>Pentapetalae</taxon>
        <taxon>asterids</taxon>
        <taxon>lamiids</taxon>
        <taxon>Solanales</taxon>
        <taxon>Solanaceae</taxon>
        <taxon>Solanoideae</taxon>
        <taxon>Hyoscyameae</taxon>
        <taxon>Anisodus</taxon>
    </lineage>
</organism>
<keyword evidence="3" id="KW-1185">Reference proteome</keyword>
<evidence type="ECO:0000313" key="2">
    <source>
        <dbReference type="EMBL" id="KAK4354433.1"/>
    </source>
</evidence>
<dbReference type="GO" id="GO:0009055">
    <property type="term" value="F:electron transfer activity"/>
    <property type="evidence" value="ECO:0007669"/>
    <property type="project" value="InterPro"/>
</dbReference>
<evidence type="ECO:0000259" key="1">
    <source>
        <dbReference type="Pfam" id="PF02298"/>
    </source>
</evidence>
<dbReference type="InterPro" id="IPR039391">
    <property type="entry name" value="Phytocyanin-like"/>
</dbReference>
<gene>
    <name evidence="2" type="ORF">RND71_026627</name>
</gene>
<dbReference type="GO" id="GO:0005886">
    <property type="term" value="C:plasma membrane"/>
    <property type="evidence" value="ECO:0007669"/>
    <property type="project" value="TreeGrafter"/>
</dbReference>
<dbReference type="InterPro" id="IPR003245">
    <property type="entry name" value="Phytocyanin_dom"/>
</dbReference>